<dbReference type="GO" id="GO:0009523">
    <property type="term" value="C:photosystem II"/>
    <property type="evidence" value="ECO:0007669"/>
    <property type="project" value="UniProtKB-KW"/>
</dbReference>
<dbReference type="InterPro" id="IPR022796">
    <property type="entry name" value="Chloroa_b-bind"/>
</dbReference>
<reference evidence="8" key="1">
    <citation type="submission" date="2021-01" db="EMBL/GenBank/DDBJ databases">
        <authorList>
            <person name="Corre E."/>
            <person name="Pelletier E."/>
            <person name="Niang G."/>
            <person name="Scheremetjew M."/>
            <person name="Finn R."/>
            <person name="Kale V."/>
            <person name="Holt S."/>
            <person name="Cochrane G."/>
            <person name="Meng A."/>
            <person name="Brown T."/>
            <person name="Cohen L."/>
        </authorList>
    </citation>
    <scope>NUCLEOTIDE SEQUENCE</scope>
    <source>
        <strain evidence="8">CCMP1897</strain>
    </source>
</reference>
<dbReference type="Gene3D" id="1.10.3460.10">
    <property type="entry name" value="Chlorophyll a/b binding protein domain"/>
    <property type="match status" value="1"/>
</dbReference>
<dbReference type="GO" id="GO:0009522">
    <property type="term" value="C:photosystem I"/>
    <property type="evidence" value="ECO:0007669"/>
    <property type="project" value="UniProtKB-KW"/>
</dbReference>
<feature type="binding site" description="axial binding residue" evidence="6">
    <location>
        <position position="87"/>
    </location>
    <ligand>
        <name>chlorophyll b</name>
        <dbReference type="ChEBI" id="CHEBI:61721"/>
        <label>1</label>
    </ligand>
    <ligandPart>
        <name>Mg</name>
        <dbReference type="ChEBI" id="CHEBI:25107"/>
    </ligandPart>
</feature>
<comment type="function">
    <text evidence="7">The light-harvesting complex (LHC) functions as a light receptor, it captures and delivers excitation energy to photosystems with which it is closely associated.</text>
</comment>
<evidence type="ECO:0000313" key="8">
    <source>
        <dbReference type="EMBL" id="CAE0610304.1"/>
    </source>
</evidence>
<dbReference type="AlphaFoldDB" id="A0A7S3UCF4"/>
<keyword evidence="5 7" id="KW-0157">Chromophore</keyword>
<dbReference type="GO" id="GO:0016168">
    <property type="term" value="F:chlorophyll binding"/>
    <property type="evidence" value="ECO:0007669"/>
    <property type="project" value="UniProtKB-KW"/>
</dbReference>
<evidence type="ECO:0000256" key="6">
    <source>
        <dbReference type="PIRSR" id="PIRSR601344-1"/>
    </source>
</evidence>
<feature type="binding site" evidence="6">
    <location>
        <position position="160"/>
    </location>
    <ligand>
        <name>chlorophyll b</name>
        <dbReference type="ChEBI" id="CHEBI:61721"/>
        <label>3</label>
    </ligand>
</feature>
<name>A0A7S3UCF4_9CHLO</name>
<feature type="binding site" evidence="6">
    <location>
        <position position="190"/>
    </location>
    <ligand>
        <name>chlorophyll a</name>
        <dbReference type="ChEBI" id="CHEBI:58416"/>
        <label>1</label>
    </ligand>
</feature>
<proteinExistence type="inferred from homology"/>
<evidence type="ECO:0000256" key="2">
    <source>
        <dbReference type="ARBA" id="ARBA00022528"/>
    </source>
</evidence>
<dbReference type="InterPro" id="IPR001344">
    <property type="entry name" value="Chloro_AB-bd_pln"/>
</dbReference>
<keyword evidence="2 7" id="KW-0150">Chloroplast</keyword>
<organism evidence="8">
    <name type="scientific">Picocystis salinarum</name>
    <dbReference type="NCBI Taxonomy" id="88271"/>
    <lineage>
        <taxon>Eukaryota</taxon>
        <taxon>Viridiplantae</taxon>
        <taxon>Chlorophyta</taxon>
        <taxon>Picocystophyceae</taxon>
        <taxon>Picocystales</taxon>
        <taxon>Picocystaceae</taxon>
        <taxon>Picocystis</taxon>
    </lineage>
</organism>
<comment type="similarity">
    <text evidence="7">Belongs to the light-harvesting chlorophyll a/b-binding (LHC) protein family.</text>
</comment>
<keyword evidence="7" id="KW-0604">Photosystem II</keyword>
<evidence type="ECO:0000256" key="4">
    <source>
        <dbReference type="ARBA" id="ARBA00022640"/>
    </source>
</evidence>
<protein>
    <recommendedName>
        <fullName evidence="7">Chlorophyll a-b binding protein, chloroplastic</fullName>
    </recommendedName>
</protein>
<dbReference type="Pfam" id="PF00504">
    <property type="entry name" value="Chloroa_b-bind"/>
    <property type="match status" value="1"/>
</dbReference>
<feature type="binding site" evidence="6">
    <location>
        <position position="219"/>
    </location>
    <ligand>
        <name>chlorophyll a</name>
        <dbReference type="ChEBI" id="CHEBI:58416"/>
        <label>1</label>
    </ligand>
</feature>
<dbReference type="SUPFAM" id="SSF103511">
    <property type="entry name" value="Chlorophyll a-b binding protein"/>
    <property type="match status" value="1"/>
</dbReference>
<gene>
    <name evidence="8" type="ORF">PSAL00342_LOCUS4139</name>
</gene>
<evidence type="ECO:0000256" key="1">
    <source>
        <dbReference type="ARBA" id="ARBA00022494"/>
    </source>
</evidence>
<feature type="binding site" evidence="6">
    <location>
        <position position="186"/>
    </location>
    <ligand>
        <name>chlorophyll a</name>
        <dbReference type="ChEBI" id="CHEBI:58416"/>
        <label>1</label>
    </ligand>
</feature>
<dbReference type="PANTHER" id="PTHR21649">
    <property type="entry name" value="CHLOROPHYLL A/B BINDING PROTEIN"/>
    <property type="match status" value="1"/>
</dbReference>
<dbReference type="GO" id="GO:0009765">
    <property type="term" value="P:photosynthesis, light harvesting"/>
    <property type="evidence" value="ECO:0007669"/>
    <property type="project" value="InterPro"/>
</dbReference>
<evidence type="ECO:0000256" key="5">
    <source>
        <dbReference type="ARBA" id="ARBA00022991"/>
    </source>
</evidence>
<keyword evidence="1 6" id="KW-0148">Chlorophyll</keyword>
<keyword evidence="3 7" id="KW-0602">Photosynthesis</keyword>
<keyword evidence="4 7" id="KW-0934">Plastid</keyword>
<sequence>MATSMLGQRAVLRGNGRISTRASGARRVRASGTVGVQAREAKWAPGFEAPKHLDGTLPADFGFDPLGLGVMPDRLKWFRESELVHSRWAMLGVAGILAQEIAKPDVFFYDAAAKMELPFDIRGLLAAEFLMMHFVENLRMQDFKKLNSVNQDPVFKGNKLPDHEPGYPGGIFAPFIPGDLEELKVKELKNGRLAMVAFVGMIVAAQVTGKGPIANLVDHLSSPMTNLFIGVSPGCAIPPSVDYQGITIPTPCLPLWPGA</sequence>
<accession>A0A7S3UCF4</accession>
<feature type="binding site" evidence="6">
    <location>
        <position position="192"/>
    </location>
    <ligand>
        <name>chlorophyll a</name>
        <dbReference type="ChEBI" id="CHEBI:58416"/>
        <label>1</label>
    </ligand>
</feature>
<keyword evidence="7" id="KW-0793">Thylakoid</keyword>
<evidence type="ECO:0000256" key="7">
    <source>
        <dbReference type="RuleBase" id="RU363080"/>
    </source>
</evidence>
<dbReference type="GO" id="GO:0009535">
    <property type="term" value="C:chloroplast thylakoid membrane"/>
    <property type="evidence" value="ECO:0007669"/>
    <property type="project" value="UniProtKB-SubCell"/>
</dbReference>
<evidence type="ECO:0000256" key="3">
    <source>
        <dbReference type="ARBA" id="ARBA00022531"/>
    </source>
</evidence>
<comment type="subcellular location">
    <subcellularLocation>
        <location evidence="7">Plastid</location>
        <location evidence="7">Chloroplast thylakoid membrane</location>
    </subcellularLocation>
</comment>
<feature type="binding site" evidence="6">
    <location>
        <position position="85"/>
    </location>
    <ligand>
        <name>chlorophyll a</name>
        <dbReference type="ChEBI" id="CHEBI:58416"/>
        <label>1</label>
    </ligand>
</feature>
<feature type="binding site" evidence="6">
    <location>
        <position position="187"/>
    </location>
    <ligand>
        <name>chlorophyll a</name>
        <dbReference type="ChEBI" id="CHEBI:58416"/>
        <label>1</label>
    </ligand>
</feature>
<feature type="binding site" evidence="6">
    <location>
        <position position="82"/>
    </location>
    <ligand>
        <name>chlorophyll a</name>
        <dbReference type="ChEBI" id="CHEBI:58416"/>
        <label>1</label>
    </ligand>
</feature>
<keyword evidence="7" id="KW-0603">Photosystem I</keyword>
<dbReference type="EMBL" id="HBIS01004555">
    <property type="protein sequence ID" value="CAE0610304.1"/>
    <property type="molecule type" value="Transcribed_RNA"/>
</dbReference>